<feature type="region of interest" description="Disordered" evidence="2">
    <location>
        <begin position="1849"/>
        <end position="1879"/>
    </location>
</feature>
<evidence type="ECO:0000259" key="3">
    <source>
        <dbReference type="Pfam" id="PF17921"/>
    </source>
</evidence>
<comment type="caution">
    <text evidence="5">The sequence shown here is derived from an EMBL/GenBank/DDBJ whole genome shotgun (WGS) entry which is preliminary data.</text>
</comment>
<dbReference type="InterPro" id="IPR008042">
    <property type="entry name" value="Retrotrans_Pao"/>
</dbReference>
<feature type="coiled-coil region" evidence="1">
    <location>
        <begin position="2288"/>
        <end position="2374"/>
    </location>
</feature>
<dbReference type="GO" id="GO:0003676">
    <property type="term" value="F:nucleic acid binding"/>
    <property type="evidence" value="ECO:0007669"/>
    <property type="project" value="InterPro"/>
</dbReference>
<organism evidence="5 6">
    <name type="scientific">Mytilus edulis</name>
    <name type="common">Blue mussel</name>
    <dbReference type="NCBI Taxonomy" id="6550"/>
    <lineage>
        <taxon>Eukaryota</taxon>
        <taxon>Metazoa</taxon>
        <taxon>Spiralia</taxon>
        <taxon>Lophotrochozoa</taxon>
        <taxon>Mollusca</taxon>
        <taxon>Bivalvia</taxon>
        <taxon>Autobranchia</taxon>
        <taxon>Pteriomorphia</taxon>
        <taxon>Mytilida</taxon>
        <taxon>Mytiloidea</taxon>
        <taxon>Mytilidae</taxon>
        <taxon>Mytilinae</taxon>
        <taxon>Mytilus</taxon>
    </lineage>
</organism>
<feature type="region of interest" description="Disordered" evidence="2">
    <location>
        <begin position="2047"/>
        <end position="2066"/>
    </location>
</feature>
<dbReference type="Pfam" id="PF18701">
    <property type="entry name" value="DUF5641"/>
    <property type="match status" value="1"/>
</dbReference>
<protein>
    <submittedName>
        <fullName evidence="5">Uncharacterized protein</fullName>
    </submittedName>
</protein>
<keyword evidence="6" id="KW-1185">Reference proteome</keyword>
<evidence type="ECO:0000259" key="4">
    <source>
        <dbReference type="Pfam" id="PF18701"/>
    </source>
</evidence>
<dbReference type="InterPro" id="IPR036770">
    <property type="entry name" value="Ankyrin_rpt-contain_sf"/>
</dbReference>
<feature type="compositionally biased region" description="Basic and acidic residues" evidence="2">
    <location>
        <begin position="2119"/>
        <end position="2136"/>
    </location>
</feature>
<dbReference type="PANTHER" id="PTHR47331">
    <property type="entry name" value="PHD-TYPE DOMAIN-CONTAINING PROTEIN"/>
    <property type="match status" value="1"/>
</dbReference>
<name>A0A8S3Q212_MYTED</name>
<dbReference type="Pfam" id="PF03564">
    <property type="entry name" value="DUF1759"/>
    <property type="match status" value="1"/>
</dbReference>
<feature type="region of interest" description="Disordered" evidence="2">
    <location>
        <begin position="1763"/>
        <end position="1784"/>
    </location>
</feature>
<dbReference type="InterPro" id="IPR036397">
    <property type="entry name" value="RNaseH_sf"/>
</dbReference>
<dbReference type="SUPFAM" id="SSF48403">
    <property type="entry name" value="Ankyrin repeat"/>
    <property type="match status" value="1"/>
</dbReference>
<feature type="region of interest" description="Disordered" evidence="2">
    <location>
        <begin position="106"/>
        <end position="125"/>
    </location>
</feature>
<dbReference type="Gene3D" id="3.30.420.10">
    <property type="entry name" value="Ribonuclease H-like superfamily/Ribonuclease H"/>
    <property type="match status" value="1"/>
</dbReference>
<keyword evidence="1" id="KW-0175">Coiled coil</keyword>
<feature type="domain" description="DUF5641" evidence="4">
    <location>
        <begin position="1503"/>
        <end position="1551"/>
    </location>
</feature>
<feature type="compositionally biased region" description="Polar residues" evidence="2">
    <location>
        <begin position="1763"/>
        <end position="1772"/>
    </location>
</feature>
<dbReference type="Proteomes" id="UP000683360">
    <property type="component" value="Unassembled WGS sequence"/>
</dbReference>
<evidence type="ECO:0000313" key="5">
    <source>
        <dbReference type="EMBL" id="CAG2188513.1"/>
    </source>
</evidence>
<feature type="domain" description="Integrase zinc-binding" evidence="3">
    <location>
        <begin position="1314"/>
        <end position="1365"/>
    </location>
</feature>
<evidence type="ECO:0000313" key="6">
    <source>
        <dbReference type="Proteomes" id="UP000683360"/>
    </source>
</evidence>
<evidence type="ECO:0000256" key="2">
    <source>
        <dbReference type="SAM" id="MobiDB-lite"/>
    </source>
</evidence>
<dbReference type="SUPFAM" id="SSF53098">
    <property type="entry name" value="Ribonuclease H-like"/>
    <property type="match status" value="1"/>
</dbReference>
<dbReference type="PANTHER" id="PTHR47331:SF1">
    <property type="entry name" value="GAG-LIKE PROTEIN"/>
    <property type="match status" value="1"/>
</dbReference>
<accession>A0A8S3Q212</accession>
<dbReference type="OrthoDB" id="2157354at2759"/>
<feature type="region of interest" description="Disordered" evidence="2">
    <location>
        <begin position="2113"/>
        <end position="2154"/>
    </location>
</feature>
<proteinExistence type="predicted"/>
<evidence type="ECO:0000256" key="1">
    <source>
        <dbReference type="SAM" id="Coils"/>
    </source>
</evidence>
<dbReference type="Gene3D" id="1.10.340.70">
    <property type="match status" value="1"/>
</dbReference>
<dbReference type="InterPro" id="IPR040676">
    <property type="entry name" value="DUF5641"/>
</dbReference>
<dbReference type="InterPro" id="IPR012337">
    <property type="entry name" value="RNaseH-like_sf"/>
</dbReference>
<dbReference type="Gene3D" id="1.25.40.20">
    <property type="entry name" value="Ankyrin repeat-containing domain"/>
    <property type="match status" value="1"/>
</dbReference>
<reference evidence="5" key="1">
    <citation type="submission" date="2021-03" db="EMBL/GenBank/DDBJ databases">
        <authorList>
            <person name="Bekaert M."/>
        </authorList>
    </citation>
    <scope>NUCLEOTIDE SEQUENCE</scope>
</reference>
<dbReference type="Pfam" id="PF05380">
    <property type="entry name" value="Peptidase_A17"/>
    <property type="match status" value="1"/>
</dbReference>
<dbReference type="InterPro" id="IPR005312">
    <property type="entry name" value="DUF1759"/>
</dbReference>
<gene>
    <name evidence="5" type="ORF">MEDL_3911</name>
</gene>
<dbReference type="EMBL" id="CAJPWZ010000245">
    <property type="protein sequence ID" value="CAG2188513.1"/>
    <property type="molecule type" value="Genomic_DNA"/>
</dbReference>
<dbReference type="InterPro" id="IPR041588">
    <property type="entry name" value="Integrase_H2C2"/>
</dbReference>
<sequence>MATDRRKEDCLDFSDVKRTRSTNLAQLTKLYKELEKNLISYENVEHAKQLYSKLCERFEQFKLAHLQCLDLCTQSEVIENLEVNYERCHENFVEFRDRFSQYIASEKSHEEEIPEESDTVSIDSSLSSRSSVSSQSRFRSAKAKRLIAELKLRKLSEQHELERAQIEIKFRQQVFNQLSEMEEANIEESVWQEAVEEDTDNTSGIVNIRNISQTVSQTLQSSVPASEKCINMNSLSGQTAATDKPKMNINNSTQGISAQSGFSDVSVSSIDSAFQRLASTLHEGFNLPKPELLTFNGTPLDYSKFIRNFETNIEGRISDNSLRLSYLIQYCRGEAKCCIEDCVLLDSDEGYKRARAILYSRYGRPHVIARSFIEKLVYGAQIKASDIEGLSKLALEMQKCEITLSQLGFNSDIDNSENLRCIVKRFPMHMRTRWVDIAHSISESGREPRFSDLAKFVDEKSRIASSMYGYDLCRENNQNKTDKRVFTSNHHNNDTVNSKVTTLSTQSLNNTAKYEHKCKCCTATQPSVNCAATKGSMIKNCLGIIPVLVKGRNGNSCKTFALLDDGADKTLCDERLLQKLNIASKPVTFEMSTVSSSGSTIHGQEVDLQVKAIDGNDNVSLKKVWSVKKLPISARSAAENVDIRKLPYLADIQIPSTDLTEVMLLIGTDSPNAHIPLEVRSGNENQPYAIRSRLGWAIRGPIEDTHASNVINVHFEEARDVLLQRQLERMWTSDFDDRAREDKNGLSIEDKEAMKMMESSITQEDGHFKLGLPWRDRETTLPNNMVLAHARLQQLKRKLSSNETLHKMYTTTVNDYIEKGYAKEVTNIESKSKRVWYLPHHPITNENKPGKVHLQSMLKMGGFRLTKWLSNRRNVLNAIPESERASSVVSLGPSDMLPSDKALGVIWDVNEDKIKFKVKLSDKPLTRRGILSIVSSIFDPLGLVSPVTLRAKAIVQHLCKEKFGWDEQIPQECHDKWKSWVKNLPCLENLSVNRCFLPRDVQHVKNVQLHIFSDGSELGYGACAYLRVVDENDRTTCSLMMGKARLAPIKQVSIPRLELSGAVTACRLYEILSDELELKINKVTFWTDSTIVLGYIRNTSRRFKTFVANRLSVIQNTTSLDQWRHVDSKQNPADIASRGIDACDRKNLDIWLNGPKFLHKNSEHWPRNVLDEELGISETDTEIKKEIAVHATTTNAIDNLLGYFSDWIKLRRAIAWFRRFKIYCRNRYLGHHLPCNNGNLNVTELREATDEILAHVQMSYFSDEITNLKKAKPVKKGSRIASLNPVLVNELIRSKGRLNYDLSTCPVILPNKHHVTTLIIRYYHETTGHVGKQQVLAASREKYWILKGSSAVKTVIDRCVPCKRQHGPFCKQQMAPLLEEQMTADKPPFTFVGVDYFGPLNVKLGRSVVKRYGCLFTCLTTRAVHIEIAHSLNTDSFISAFQRFTSRRGIPEKVYSDNGTNFVGGEIELRKNIEQWNKATISNYMLHKDIIWTFNPPYASHRVADEHLQRGQWPLGRIVEVTRSRDGHIRSCVVKTSQSQILRPINKLCVLEMASDNEETQHLLCPPFCYVDCKTKHHPIIVEMVNIKRTGTDFSALDKLIKTLMCEETGGLDVNGDIPDPNPEYRLTMLHWAAALGKVELVKWLRREKMYRPKCSGEGYSVLHKMIELLQENKDIAFHEMGNIIKELVAIFWKDNLTGMTALDIACSCGNEKISTMLKKMGQESMDYNKPNTETEQPVCQNTRFSQQQTELIRKITRTKSNFGNDRVQSSTSDHDLKISPNHKPNEGCLKLPSSTCSSLHVCTKTSPESKEGLIKPLQRKVTLSATPIASHEKKEGLKIIISSRSETNLSTSSSVSNQGRSDSRIKPSAKSAELTKVTSTSSAISSVDSFTKMKNLTPAPICNIKRHETLVDSSHDHQSKVNNSLISQNINVAEISDSNHGNNLSLPLDSNQITGKVPEPVKKKQKVYYAIKGNQIQITDSLGSPVDRISTKPGYVPKNVPIVLRGTNARMKRVASFPVSGNIHQGISQITKQNLVSHFKRISTENHQSPCSTDTDDDITPSNYLTQSSDCETEIGVPWSRQTFCVIPASKATDFLTSQGLVLKQSIPSTVDTLKSSNSHEERHMTVKKIPKENAQKSINSESHSKTLPKPNTTMSTIVDKFLNTRYSNKSNLQHVSDRTVSQKSPAITLVSSTSNGCKRKDVFSVSSSYNDKDHPIKYIKIEDEDSVEMEVSPADQRAQSNTTCTSPVHSISSEPSTCSIDSDSGNGKGILSYLSMCSENTRHDFLDTLYKDRDTYMDEKDNIEKQYKEVCVKCESNMETVASRNSILKYHLDMVKNLKTEINELTDETTKMKETKNKLEESKYEVDRKLETCEHAIQIQIHSTLIHINKP</sequence>
<dbReference type="Pfam" id="PF17921">
    <property type="entry name" value="Integrase_H2C2"/>
    <property type="match status" value="1"/>
</dbReference>